<evidence type="ECO:0000313" key="2">
    <source>
        <dbReference type="EMBL" id="PIK33887.1"/>
    </source>
</evidence>
<dbReference type="PANTHER" id="PTHR34094">
    <property type="match status" value="1"/>
</dbReference>
<sequence>MKLQCVKHQSRFIKHYQIVDLQSSGSLPLIRSFHQSLVRRSEYERFENKKGKTLTWEFRLHNPYGLLSIETDKSVEINRINVLQHPGGDFAAFHLVRRDTRAMPDKAELLVNYDEERNRLSLVDNNNVREKSCDERWVLEVPPYYDLTVQHTGDEADAIRVENLENQTITIQSVGDIHVHNLKSRDIVLDTTEGEVKSTKFLQGNAVIKTRKDKLIDFKGQRFDIQTEDGNVRCKDIYGNTSSVLSQTGKLNLGNVTGECSLSTAGNVAIGSMDGSLEVNVSHSGSVQAYLVRPASVSITTEKGDVSVSLPLDVKCHLNLTATNISFPAEMSLQVEEVDNLKKMKGAFNEGQSPVSVCSKEGSILVSVQSWFDSLKLGS</sequence>
<reference evidence="2 3" key="1">
    <citation type="journal article" date="2017" name="PLoS Biol.">
        <title>The sea cucumber genome provides insights into morphological evolution and visceral regeneration.</title>
        <authorList>
            <person name="Zhang X."/>
            <person name="Sun L."/>
            <person name="Yuan J."/>
            <person name="Sun Y."/>
            <person name="Gao Y."/>
            <person name="Zhang L."/>
            <person name="Li S."/>
            <person name="Dai H."/>
            <person name="Hamel J.F."/>
            <person name="Liu C."/>
            <person name="Yu Y."/>
            <person name="Liu S."/>
            <person name="Lin W."/>
            <person name="Guo K."/>
            <person name="Jin S."/>
            <person name="Xu P."/>
            <person name="Storey K.B."/>
            <person name="Huan P."/>
            <person name="Zhang T."/>
            <person name="Zhou Y."/>
            <person name="Zhang J."/>
            <person name="Lin C."/>
            <person name="Li X."/>
            <person name="Xing L."/>
            <person name="Huo D."/>
            <person name="Sun M."/>
            <person name="Wang L."/>
            <person name="Mercier A."/>
            <person name="Li F."/>
            <person name="Yang H."/>
            <person name="Xiang J."/>
        </authorList>
    </citation>
    <scope>NUCLEOTIDE SEQUENCE [LARGE SCALE GENOMIC DNA]</scope>
    <source>
        <strain evidence="2">Shaxun</strain>
        <tissue evidence="2">Muscle</tissue>
    </source>
</reference>
<dbReference type="InterPro" id="IPR025164">
    <property type="entry name" value="Toastrack_DUF4097"/>
</dbReference>
<organism evidence="2 3">
    <name type="scientific">Stichopus japonicus</name>
    <name type="common">Sea cucumber</name>
    <dbReference type="NCBI Taxonomy" id="307972"/>
    <lineage>
        <taxon>Eukaryota</taxon>
        <taxon>Metazoa</taxon>
        <taxon>Echinodermata</taxon>
        <taxon>Eleutherozoa</taxon>
        <taxon>Echinozoa</taxon>
        <taxon>Holothuroidea</taxon>
        <taxon>Aspidochirotacea</taxon>
        <taxon>Aspidochirotida</taxon>
        <taxon>Stichopodidae</taxon>
        <taxon>Apostichopus</taxon>
    </lineage>
</organism>
<feature type="domain" description="DUF4097" evidence="1">
    <location>
        <begin position="171"/>
        <end position="365"/>
    </location>
</feature>
<name>A0A2G8JDQ7_STIJA</name>
<comment type="caution">
    <text evidence="2">The sequence shown here is derived from an EMBL/GenBank/DDBJ whole genome shotgun (WGS) entry which is preliminary data.</text>
</comment>
<dbReference type="EMBL" id="MRZV01002371">
    <property type="protein sequence ID" value="PIK33887.1"/>
    <property type="molecule type" value="Genomic_DNA"/>
</dbReference>
<dbReference type="Gene3D" id="2.160.20.120">
    <property type="match status" value="1"/>
</dbReference>
<proteinExistence type="predicted"/>
<dbReference type="Pfam" id="PF13349">
    <property type="entry name" value="DUF4097"/>
    <property type="match status" value="1"/>
</dbReference>
<dbReference type="STRING" id="307972.A0A2G8JDQ7"/>
<evidence type="ECO:0000313" key="3">
    <source>
        <dbReference type="Proteomes" id="UP000230750"/>
    </source>
</evidence>
<evidence type="ECO:0000259" key="1">
    <source>
        <dbReference type="Pfam" id="PF13349"/>
    </source>
</evidence>
<accession>A0A2G8JDQ7</accession>
<keyword evidence="3" id="KW-1185">Reference proteome</keyword>
<dbReference type="AlphaFoldDB" id="A0A2G8JDQ7"/>
<dbReference type="OrthoDB" id="5984441at2759"/>
<dbReference type="Proteomes" id="UP000230750">
    <property type="component" value="Unassembled WGS sequence"/>
</dbReference>
<dbReference type="PANTHER" id="PTHR34094:SF1">
    <property type="entry name" value="PROTEIN FAM185A"/>
    <property type="match status" value="1"/>
</dbReference>
<protein>
    <recommendedName>
        <fullName evidence="1">DUF4097 domain-containing protein</fullName>
    </recommendedName>
</protein>
<gene>
    <name evidence="2" type="ORF">BSL78_29293</name>
</gene>